<proteinExistence type="predicted"/>
<evidence type="ECO:0000313" key="1">
    <source>
        <dbReference type="EMBL" id="GFQ83205.1"/>
    </source>
</evidence>
<organism evidence="1 2">
    <name type="scientific">Trichonephila clavata</name>
    <name type="common">Joro spider</name>
    <name type="synonym">Nephila clavata</name>
    <dbReference type="NCBI Taxonomy" id="2740835"/>
    <lineage>
        <taxon>Eukaryota</taxon>
        <taxon>Metazoa</taxon>
        <taxon>Ecdysozoa</taxon>
        <taxon>Arthropoda</taxon>
        <taxon>Chelicerata</taxon>
        <taxon>Arachnida</taxon>
        <taxon>Araneae</taxon>
        <taxon>Araneomorphae</taxon>
        <taxon>Entelegynae</taxon>
        <taxon>Araneoidea</taxon>
        <taxon>Nephilidae</taxon>
        <taxon>Trichonephila</taxon>
    </lineage>
</organism>
<dbReference type="AlphaFoldDB" id="A0A8X6IU89"/>
<reference evidence="1" key="1">
    <citation type="submission" date="2020-07" db="EMBL/GenBank/DDBJ databases">
        <title>Multicomponent nature underlies the extraordinary mechanical properties of spider dragline silk.</title>
        <authorList>
            <person name="Kono N."/>
            <person name="Nakamura H."/>
            <person name="Mori M."/>
            <person name="Yoshida Y."/>
            <person name="Ohtoshi R."/>
            <person name="Malay A.D."/>
            <person name="Moran D.A.P."/>
            <person name="Tomita M."/>
            <person name="Numata K."/>
            <person name="Arakawa K."/>
        </authorList>
    </citation>
    <scope>NUCLEOTIDE SEQUENCE</scope>
</reference>
<dbReference type="EMBL" id="BMAO01012680">
    <property type="protein sequence ID" value="GFQ83205.1"/>
    <property type="molecule type" value="Genomic_DNA"/>
</dbReference>
<dbReference type="Proteomes" id="UP000887116">
    <property type="component" value="Unassembled WGS sequence"/>
</dbReference>
<sequence>MSVIWTRCPLQVIKPVLMLYDMRCKMTFLGKIPHLSYFQTQNRDLSENNTSTTRCPNCNHLAVNQECSPLMKCLKELQQLTVVSAIVPHSTR</sequence>
<comment type="caution">
    <text evidence="1">The sequence shown here is derived from an EMBL/GenBank/DDBJ whole genome shotgun (WGS) entry which is preliminary data.</text>
</comment>
<accession>A0A8X6IU89</accession>
<gene>
    <name evidence="1" type="ORF">TNCT_251241</name>
</gene>
<name>A0A8X6IU89_TRICU</name>
<evidence type="ECO:0000313" key="2">
    <source>
        <dbReference type="Proteomes" id="UP000887116"/>
    </source>
</evidence>
<keyword evidence="2" id="KW-1185">Reference proteome</keyword>
<protein>
    <submittedName>
        <fullName evidence="1">Uncharacterized protein</fullName>
    </submittedName>
</protein>